<keyword evidence="5" id="KW-1185">Reference proteome</keyword>
<reference evidence="4 5" key="1">
    <citation type="submission" date="2022-03" db="EMBL/GenBank/DDBJ databases">
        <authorList>
            <person name="Nunn A."/>
            <person name="Chopra R."/>
            <person name="Nunn A."/>
            <person name="Contreras Garrido A."/>
        </authorList>
    </citation>
    <scope>NUCLEOTIDE SEQUENCE [LARGE SCALE GENOMIC DNA]</scope>
</reference>
<feature type="domain" description="MATH" evidence="3">
    <location>
        <begin position="5"/>
        <end position="128"/>
    </location>
</feature>
<dbReference type="PANTHER" id="PTHR46236">
    <property type="entry name" value="TRAF-LIKE SUPERFAMILY PROTEIN"/>
    <property type="match status" value="1"/>
</dbReference>
<gene>
    <name evidence="4" type="ORF">TAV2_LOCUS14289</name>
</gene>
<evidence type="ECO:0000313" key="5">
    <source>
        <dbReference type="Proteomes" id="UP000836841"/>
    </source>
</evidence>
<organism evidence="4 5">
    <name type="scientific">Thlaspi arvense</name>
    <name type="common">Field penny-cress</name>
    <dbReference type="NCBI Taxonomy" id="13288"/>
    <lineage>
        <taxon>Eukaryota</taxon>
        <taxon>Viridiplantae</taxon>
        <taxon>Streptophyta</taxon>
        <taxon>Embryophyta</taxon>
        <taxon>Tracheophyta</taxon>
        <taxon>Spermatophyta</taxon>
        <taxon>Magnoliopsida</taxon>
        <taxon>eudicotyledons</taxon>
        <taxon>Gunneridae</taxon>
        <taxon>Pentapetalae</taxon>
        <taxon>rosids</taxon>
        <taxon>malvids</taxon>
        <taxon>Brassicales</taxon>
        <taxon>Brassicaceae</taxon>
        <taxon>Thlaspideae</taxon>
        <taxon>Thlaspi</taxon>
    </lineage>
</organism>
<dbReference type="Pfam" id="PF22486">
    <property type="entry name" value="MATH_2"/>
    <property type="match status" value="1"/>
</dbReference>
<sequence length="330" mass="37728">MWNQKPSFRFEIENFSEKENGVASHIFVSGGCEWFLNVWPKGHHLIGDHLAVYLYANRNSLGWKRTASYYYVALNQSYKELYRSPVELNKVFGAEIPGRVFRFPQNFNFSKPPKGCLENDKLIIELYIKVVESVDGDVSEKKEIECINGFHVCASQITLVREIFAEHPDIAQHFKPKNQVVKTEYMNVLLDLITTLNKPPHRISEAEISSAHSDLSELTDAGFKLEWLKTKIEEVSLKCKKSDDANGSRVQQLEERIKNLELMDLGSLNSKLEEISSERKKKADAEGSRVQQLEESVKNLELMVLDLKALLDNEKAKYSDAAFLLVNEVA</sequence>
<dbReference type="Gene3D" id="2.60.210.10">
    <property type="entry name" value="Apoptosis, Tumor Necrosis Factor Receptor Associated Protein 2, Chain A"/>
    <property type="match status" value="1"/>
</dbReference>
<dbReference type="SUPFAM" id="SSF49599">
    <property type="entry name" value="TRAF domain-like"/>
    <property type="match status" value="1"/>
</dbReference>
<dbReference type="InterPro" id="IPR002083">
    <property type="entry name" value="MATH/TRAF_dom"/>
</dbReference>
<evidence type="ECO:0000256" key="1">
    <source>
        <dbReference type="ARBA" id="ARBA00023054"/>
    </source>
</evidence>
<evidence type="ECO:0000313" key="4">
    <source>
        <dbReference type="EMBL" id="CAH2058358.1"/>
    </source>
</evidence>
<proteinExistence type="predicted"/>
<dbReference type="PROSITE" id="PS50144">
    <property type="entry name" value="MATH"/>
    <property type="match status" value="1"/>
</dbReference>
<evidence type="ECO:0000259" key="3">
    <source>
        <dbReference type="PROSITE" id="PS50144"/>
    </source>
</evidence>
<dbReference type="EMBL" id="OU466860">
    <property type="protein sequence ID" value="CAH2058358.1"/>
    <property type="molecule type" value="Genomic_DNA"/>
</dbReference>
<dbReference type="InterPro" id="IPR008974">
    <property type="entry name" value="TRAF-like"/>
</dbReference>
<dbReference type="PANTHER" id="PTHR46236:SF12">
    <property type="entry name" value="MATH DOMAIN-CONTAINING PROTEIN"/>
    <property type="match status" value="1"/>
</dbReference>
<dbReference type="InterPro" id="IPR050804">
    <property type="entry name" value="MCC"/>
</dbReference>
<evidence type="ECO:0000256" key="2">
    <source>
        <dbReference type="SAM" id="Coils"/>
    </source>
</evidence>
<feature type="coiled-coil region" evidence="2">
    <location>
        <begin position="283"/>
        <end position="317"/>
    </location>
</feature>
<keyword evidence="1 2" id="KW-0175">Coiled coil</keyword>
<name>A0AAU9S8U6_THLAR</name>
<accession>A0AAU9S8U6</accession>
<dbReference type="AlphaFoldDB" id="A0AAU9S8U6"/>
<protein>
    <recommendedName>
        <fullName evidence="3">MATH domain-containing protein</fullName>
    </recommendedName>
</protein>
<dbReference type="CDD" id="cd00121">
    <property type="entry name" value="MATH"/>
    <property type="match status" value="1"/>
</dbReference>
<dbReference type="Proteomes" id="UP000836841">
    <property type="component" value="Chromosome 4"/>
</dbReference>
<dbReference type="PROSITE" id="PS51257">
    <property type="entry name" value="PROKAR_LIPOPROTEIN"/>
    <property type="match status" value="1"/>
</dbReference>